<evidence type="ECO:0000313" key="2">
    <source>
        <dbReference type="Proteomes" id="UP000427769"/>
    </source>
</evidence>
<accession>A0A5K7YT55</accession>
<dbReference type="Proteomes" id="UP000427769">
    <property type="component" value="Chromosome"/>
</dbReference>
<dbReference type="KEGG" id="dwd:DSCW_04390"/>
<dbReference type="AlphaFoldDB" id="A0A5K7YT55"/>
<dbReference type="InterPro" id="IPR008969">
    <property type="entry name" value="CarboxyPept-like_regulatory"/>
</dbReference>
<dbReference type="Gene3D" id="2.60.40.1120">
    <property type="entry name" value="Carboxypeptidase-like, regulatory domain"/>
    <property type="match status" value="1"/>
</dbReference>
<gene>
    <name evidence="1" type="ORF">DSCW_04390</name>
</gene>
<keyword evidence="1" id="KW-0449">Lipoprotein</keyword>
<protein>
    <submittedName>
        <fullName evidence="1">Lipoprotein</fullName>
    </submittedName>
</protein>
<proteinExistence type="predicted"/>
<keyword evidence="2" id="KW-1185">Reference proteome</keyword>
<dbReference type="PROSITE" id="PS51257">
    <property type="entry name" value="PROKAR_LIPOPROTEIN"/>
    <property type="match status" value="1"/>
</dbReference>
<dbReference type="EMBL" id="AP021875">
    <property type="protein sequence ID" value="BBO73022.1"/>
    <property type="molecule type" value="Genomic_DNA"/>
</dbReference>
<sequence>MRNHVILILLISLSLVMGACTITHKFGPFMGKVVDAETGEPIEGAVILIVFTIESSSLGGSVNSFADAIETLTDAQGEFKFTPKRVNYFKMNASWDDDCQVSIFKPGYGAYPGHRQAYSSWKKDEQSLVIPENEYITYYLPKLADLKERKKNRFNIREPGAIPIEKMPNMQRLQSEERVNVGLKP</sequence>
<dbReference type="RefSeq" id="WP_155302168.1">
    <property type="nucleotide sequence ID" value="NZ_AP021875.1"/>
</dbReference>
<dbReference type="SUPFAM" id="SSF49464">
    <property type="entry name" value="Carboxypeptidase regulatory domain-like"/>
    <property type="match status" value="1"/>
</dbReference>
<name>A0A5K7YT55_9BACT</name>
<organism evidence="1 2">
    <name type="scientific">Desulfosarcina widdelii</name>
    <dbReference type="NCBI Taxonomy" id="947919"/>
    <lineage>
        <taxon>Bacteria</taxon>
        <taxon>Pseudomonadati</taxon>
        <taxon>Thermodesulfobacteriota</taxon>
        <taxon>Desulfobacteria</taxon>
        <taxon>Desulfobacterales</taxon>
        <taxon>Desulfosarcinaceae</taxon>
        <taxon>Desulfosarcina</taxon>
    </lineage>
</organism>
<dbReference type="OrthoDB" id="5420021at2"/>
<reference evidence="1 2" key="1">
    <citation type="submission" date="2019-11" db="EMBL/GenBank/DDBJ databases">
        <title>Comparative genomics of hydrocarbon-degrading Desulfosarcina strains.</title>
        <authorList>
            <person name="Watanabe M."/>
            <person name="Kojima H."/>
            <person name="Fukui M."/>
        </authorList>
    </citation>
    <scope>NUCLEOTIDE SEQUENCE [LARGE SCALE GENOMIC DNA]</scope>
    <source>
        <strain evidence="1 2">PP31</strain>
    </source>
</reference>
<evidence type="ECO:0000313" key="1">
    <source>
        <dbReference type="EMBL" id="BBO73022.1"/>
    </source>
</evidence>